<dbReference type="EC" id="2.3.1.255" evidence="9"/>
<dbReference type="GO" id="GO:0004596">
    <property type="term" value="F:protein-N-terminal amino-acid acetyltransferase activity"/>
    <property type="evidence" value="ECO:0007669"/>
    <property type="project" value="UniProtKB-EC"/>
</dbReference>
<dbReference type="InterPro" id="IPR045047">
    <property type="entry name" value="Ard1-like"/>
</dbReference>
<dbReference type="PANTHER" id="PTHR23091">
    <property type="entry name" value="N-TERMINAL ACETYLTRANSFERASE"/>
    <property type="match status" value="1"/>
</dbReference>
<dbReference type="Bgee" id="ENSOANG00000002893">
    <property type="expression patterns" value="Expressed in endometrium and 8 other cell types or tissues"/>
</dbReference>
<reference evidence="17" key="3">
    <citation type="submission" date="2025-09" db="UniProtKB">
        <authorList>
            <consortium name="Ensembl"/>
        </authorList>
    </citation>
    <scope>IDENTIFICATION</scope>
    <source>
        <strain evidence="17">Glennie</strain>
    </source>
</reference>
<evidence type="ECO:0000256" key="6">
    <source>
        <dbReference type="ARBA" id="ARBA00023242"/>
    </source>
</evidence>
<dbReference type="Ensembl" id="ENSOANT00000004595.3">
    <property type="protein sequence ID" value="ENSOANP00000004594.3"/>
    <property type="gene ID" value="ENSOANG00000002893.3"/>
</dbReference>
<comment type="catalytic activity">
    <reaction evidence="13">
        <text>N-terminal L-alanyl-[protein] + acetyl-CoA = N-terminal N(alpha)-acetyl-L-alanyl-[protein] + CoA + H(+)</text>
        <dbReference type="Rhea" id="RHEA:50500"/>
        <dbReference type="Rhea" id="RHEA-COMP:12701"/>
        <dbReference type="Rhea" id="RHEA-COMP:12702"/>
        <dbReference type="ChEBI" id="CHEBI:15378"/>
        <dbReference type="ChEBI" id="CHEBI:57287"/>
        <dbReference type="ChEBI" id="CHEBI:57288"/>
        <dbReference type="ChEBI" id="CHEBI:64718"/>
        <dbReference type="ChEBI" id="CHEBI:83683"/>
        <dbReference type="EC" id="2.3.1.255"/>
    </reaction>
</comment>
<protein>
    <recommendedName>
        <fullName evidence="9">N-terminal amino-acid N(alpha)-acetyltransferase NatA</fullName>
        <ecNumber evidence="9">2.3.1.255</ecNumber>
    </recommendedName>
</protein>
<evidence type="ECO:0000256" key="8">
    <source>
        <dbReference type="ARBA" id="ARBA00025786"/>
    </source>
</evidence>
<reference evidence="17 18" key="1">
    <citation type="journal article" date="2008" name="Nature">
        <title>Genome analysis of the platypus reveals unique signatures of evolution.</title>
        <authorList>
            <person name="Warren W.C."/>
            <person name="Hillier L.W."/>
            <person name="Marshall Graves J.A."/>
            <person name="Birney E."/>
            <person name="Ponting C.P."/>
            <person name="Grutzner F."/>
            <person name="Belov K."/>
            <person name="Miller W."/>
            <person name="Clarke L."/>
            <person name="Chinwalla A.T."/>
            <person name="Yang S.P."/>
            <person name="Heger A."/>
            <person name="Locke D.P."/>
            <person name="Miethke P."/>
            <person name="Waters P.D."/>
            <person name="Veyrunes F."/>
            <person name="Fulton L."/>
            <person name="Fulton B."/>
            <person name="Graves T."/>
            <person name="Wallis J."/>
            <person name="Puente X.S."/>
            <person name="Lopez-Otin C."/>
            <person name="Ordonez G.R."/>
            <person name="Eichler E.E."/>
            <person name="Chen L."/>
            <person name="Cheng Z."/>
            <person name="Deakin J.E."/>
            <person name="Alsop A."/>
            <person name="Thompson K."/>
            <person name="Kirby P."/>
            <person name="Papenfuss A.T."/>
            <person name="Wakefield M.J."/>
            <person name="Olender T."/>
            <person name="Lancet D."/>
            <person name="Huttley G.A."/>
            <person name="Smit A.F."/>
            <person name="Pask A."/>
            <person name="Temple-Smith P."/>
            <person name="Batzer M.A."/>
            <person name="Walker J.A."/>
            <person name="Konkel M.K."/>
            <person name="Harris R.S."/>
            <person name="Whittington C.M."/>
            <person name="Wong E.S."/>
            <person name="Gemmell N.J."/>
            <person name="Buschiazzo E."/>
            <person name="Vargas Jentzsch I.M."/>
            <person name="Merkel A."/>
            <person name="Schmitz J."/>
            <person name="Zemann A."/>
            <person name="Churakov G."/>
            <person name="Kriegs J.O."/>
            <person name="Brosius J."/>
            <person name="Murchison E.P."/>
            <person name="Sachidanandam R."/>
            <person name="Smith C."/>
            <person name="Hannon G.J."/>
            <person name="Tsend-Ayush E."/>
            <person name="McMillan D."/>
            <person name="Attenborough R."/>
            <person name="Rens W."/>
            <person name="Ferguson-Smith M."/>
            <person name="Lefevre C.M."/>
            <person name="Sharp J.A."/>
            <person name="Nicholas K.R."/>
            <person name="Ray D.A."/>
            <person name="Kube M."/>
            <person name="Reinhardt R."/>
            <person name="Pringle T.H."/>
            <person name="Taylor J."/>
            <person name="Jones R.C."/>
            <person name="Nixon B."/>
            <person name="Dacheux J.L."/>
            <person name="Niwa H."/>
            <person name="Sekita Y."/>
            <person name="Huang X."/>
            <person name="Stark A."/>
            <person name="Kheradpour P."/>
            <person name="Kellis M."/>
            <person name="Flicek P."/>
            <person name="Chen Y."/>
            <person name="Webber C."/>
            <person name="Hardison R."/>
            <person name="Nelson J."/>
            <person name="Hallsworth-Pepin K."/>
            <person name="Delehaunty K."/>
            <person name="Markovic C."/>
            <person name="Minx P."/>
            <person name="Feng Y."/>
            <person name="Kremitzki C."/>
            <person name="Mitreva M."/>
            <person name="Glasscock J."/>
            <person name="Wylie T."/>
            <person name="Wohldmann P."/>
            <person name="Thiru P."/>
            <person name="Nhan M.N."/>
            <person name="Pohl C.S."/>
            <person name="Smith S.M."/>
            <person name="Hou S."/>
            <person name="Nefedov M."/>
            <person name="de Jong P.J."/>
            <person name="Renfree M.B."/>
            <person name="Mardis E.R."/>
            <person name="Wilson R.K."/>
        </authorList>
    </citation>
    <scope>NUCLEOTIDE SEQUENCE [LARGE SCALE GENOMIC DNA]</scope>
    <source>
        <strain evidence="17 18">Glennie</strain>
    </source>
</reference>
<dbReference type="InterPro" id="IPR000182">
    <property type="entry name" value="GNAT_dom"/>
</dbReference>
<evidence type="ECO:0000256" key="3">
    <source>
        <dbReference type="ARBA" id="ARBA00022490"/>
    </source>
</evidence>
<dbReference type="GO" id="GO:0006402">
    <property type="term" value="P:mRNA catabolic process"/>
    <property type="evidence" value="ECO:0000318"/>
    <property type="project" value="GO_Central"/>
</dbReference>
<accession>F6SGG9</accession>
<dbReference type="GO" id="GO:0043022">
    <property type="term" value="F:ribosome binding"/>
    <property type="evidence" value="ECO:0007669"/>
    <property type="project" value="Ensembl"/>
</dbReference>
<evidence type="ECO:0000256" key="14">
    <source>
        <dbReference type="ARBA" id="ARBA00049266"/>
    </source>
</evidence>
<comment type="similarity">
    <text evidence="8">Belongs to the acetyltransferase family. ARD1 subfamily.</text>
</comment>
<comment type="catalytic activity">
    <reaction evidence="15">
        <text>N-terminal L-threonyl-[protein] + acetyl-CoA = N-terminal N(alpha)-acetyl-L-threonyl-[protein] + CoA + H(+)</text>
        <dbReference type="Rhea" id="RHEA:50516"/>
        <dbReference type="Rhea" id="RHEA-COMP:12709"/>
        <dbReference type="Rhea" id="RHEA-COMP:12710"/>
        <dbReference type="ChEBI" id="CHEBI:15378"/>
        <dbReference type="ChEBI" id="CHEBI:57287"/>
        <dbReference type="ChEBI" id="CHEBI:57288"/>
        <dbReference type="ChEBI" id="CHEBI:64739"/>
        <dbReference type="ChEBI" id="CHEBI:133375"/>
        <dbReference type="EC" id="2.3.1.255"/>
    </reaction>
</comment>
<evidence type="ECO:0000256" key="11">
    <source>
        <dbReference type="ARBA" id="ARBA00047805"/>
    </source>
</evidence>
<keyword evidence="18" id="KW-1185">Reference proteome</keyword>
<dbReference type="PANTHER" id="PTHR23091:SF4">
    <property type="entry name" value="N-TERMINAL AMINO-ACID N(ALPHA)-ACETYLTRANSFERASE NATA"/>
    <property type="match status" value="1"/>
</dbReference>
<dbReference type="SUPFAM" id="SSF55811">
    <property type="entry name" value="Nudix"/>
    <property type="match status" value="1"/>
</dbReference>
<dbReference type="Pfam" id="PF00583">
    <property type="entry name" value="Acetyltransf_1"/>
    <property type="match status" value="1"/>
</dbReference>
<evidence type="ECO:0000256" key="13">
    <source>
        <dbReference type="ARBA" id="ARBA00048236"/>
    </source>
</evidence>
<dbReference type="FunCoup" id="F6SGG9">
    <property type="interactions" value="1772"/>
</dbReference>
<keyword evidence="3" id="KW-0963">Cytoplasm</keyword>
<sequence>MNIRNARPEDLMNMQHCNLLCLPENYQMKYYFYHGLSWPQLSYIAEDENGKIVGYVLAKMEEDPDDVPHGHITSLAVKRSHRRLGLAQKLMDQASRAMIENFNAKYVSLHVRKSNRAALHLYSNTLNFQISEVEPKYYADGEDAYAMKRDLTQMADELKKQLDLKEKGRHLVLGSIENKMQMRFDGRLGFPGGFVDAQDGSLEDGLNRELLEELGDGAGSFSVTEENYLSSHANEAPRRVVAHFYAKQLTLEELLAVEVGATRAKDHGLEVLGLVRVPLYVLQDGVGGLPAFLENSFIGVAREQLVDALQGLGLLGPEQLQQALAMAQTRH</sequence>
<comment type="subcellular location">
    <subcellularLocation>
        <location evidence="2">Cytoplasm</location>
    </subcellularLocation>
    <subcellularLocation>
        <location evidence="1">Nucleus</location>
    </subcellularLocation>
</comment>
<dbReference type="GO" id="GO:0031415">
    <property type="term" value="C:NatA complex"/>
    <property type="evidence" value="ECO:0007669"/>
    <property type="project" value="Ensembl"/>
</dbReference>
<dbReference type="GO" id="GO:0016077">
    <property type="term" value="P:sno(s)RNA catabolic process"/>
    <property type="evidence" value="ECO:0000318"/>
    <property type="project" value="GO_Central"/>
</dbReference>
<comment type="catalytic activity">
    <reaction evidence="11">
        <text>N-terminal L-valyl-[protein] + acetyl-CoA = N-terminal N(alpha)-acetyl-L-valyl-[protein] + CoA + H(+)</text>
        <dbReference type="Rhea" id="RHEA:50508"/>
        <dbReference type="Rhea" id="RHEA-COMP:12705"/>
        <dbReference type="Rhea" id="RHEA-COMP:12706"/>
        <dbReference type="ChEBI" id="CHEBI:15378"/>
        <dbReference type="ChEBI" id="CHEBI:57287"/>
        <dbReference type="ChEBI" id="CHEBI:57288"/>
        <dbReference type="ChEBI" id="CHEBI:64741"/>
        <dbReference type="ChEBI" id="CHEBI:133371"/>
        <dbReference type="EC" id="2.3.1.255"/>
    </reaction>
</comment>
<dbReference type="CDD" id="cd04301">
    <property type="entry name" value="NAT_SF"/>
    <property type="match status" value="1"/>
</dbReference>
<comment type="catalytic activity">
    <reaction evidence="12">
        <text>N-terminal glycyl-[protein] + acetyl-CoA = N-terminal N(alpha)-acetylglycyl-[protein] + CoA + H(+)</text>
        <dbReference type="Rhea" id="RHEA:50496"/>
        <dbReference type="Rhea" id="RHEA-COMP:12666"/>
        <dbReference type="Rhea" id="RHEA-COMP:12700"/>
        <dbReference type="ChEBI" id="CHEBI:15378"/>
        <dbReference type="ChEBI" id="CHEBI:57287"/>
        <dbReference type="ChEBI" id="CHEBI:57288"/>
        <dbReference type="ChEBI" id="CHEBI:64723"/>
        <dbReference type="ChEBI" id="CHEBI:133369"/>
        <dbReference type="EC" id="2.3.1.255"/>
    </reaction>
</comment>
<dbReference type="GeneTree" id="ENSGT00550000074803"/>
<dbReference type="AlphaFoldDB" id="F6SGG9"/>
<evidence type="ECO:0000259" key="16">
    <source>
        <dbReference type="PROSITE" id="PS51186"/>
    </source>
</evidence>
<keyword evidence="6" id="KW-0539">Nucleus</keyword>
<keyword evidence="4" id="KW-0808">Transferase</keyword>
<dbReference type="FunFam" id="3.40.630.30:FF:000014">
    <property type="entry name" value="N-alpha-acetyltransferase 10 isoform X1"/>
    <property type="match status" value="1"/>
</dbReference>
<organism evidence="17 18">
    <name type="scientific">Ornithorhynchus anatinus</name>
    <name type="common">Duckbill platypus</name>
    <dbReference type="NCBI Taxonomy" id="9258"/>
    <lineage>
        <taxon>Eukaryota</taxon>
        <taxon>Metazoa</taxon>
        <taxon>Chordata</taxon>
        <taxon>Craniata</taxon>
        <taxon>Vertebrata</taxon>
        <taxon>Euteleostomi</taxon>
        <taxon>Mammalia</taxon>
        <taxon>Monotremata</taxon>
        <taxon>Ornithorhynchidae</taxon>
        <taxon>Ornithorhynchus</taxon>
    </lineage>
</organism>
<reference evidence="17" key="2">
    <citation type="submission" date="2025-08" db="UniProtKB">
        <authorList>
            <consortium name="Ensembl"/>
        </authorList>
    </citation>
    <scope>IDENTIFICATION</scope>
    <source>
        <strain evidence="17">Glennie</strain>
    </source>
</reference>
<dbReference type="GO" id="GO:0005634">
    <property type="term" value="C:nucleus"/>
    <property type="evidence" value="ECO:0000318"/>
    <property type="project" value="GO_Central"/>
</dbReference>
<dbReference type="GO" id="GO:0005730">
    <property type="term" value="C:nucleolus"/>
    <property type="evidence" value="ECO:0007669"/>
    <property type="project" value="Ensembl"/>
</dbReference>
<keyword evidence="7" id="KW-0012">Acyltransferase</keyword>
<dbReference type="Pfam" id="PF22327">
    <property type="entry name" value="Nudt16-like"/>
    <property type="match status" value="1"/>
</dbReference>
<evidence type="ECO:0000256" key="1">
    <source>
        <dbReference type="ARBA" id="ARBA00004123"/>
    </source>
</evidence>
<evidence type="ECO:0000313" key="17">
    <source>
        <dbReference type="Ensembl" id="ENSOANP00000004594.3"/>
    </source>
</evidence>
<dbReference type="GO" id="GO:0030515">
    <property type="term" value="F:snoRNA binding"/>
    <property type="evidence" value="ECO:0000318"/>
    <property type="project" value="GO_Central"/>
</dbReference>
<dbReference type="HOGENOM" id="CLU_013985_7_2_1"/>
<dbReference type="InterPro" id="IPR054754">
    <property type="entry name" value="NudT16"/>
</dbReference>
<dbReference type="GO" id="GO:2000719">
    <property type="term" value="P:negative regulation of maintenance of mitotic sister chromatid cohesion, centromeric"/>
    <property type="evidence" value="ECO:0007669"/>
    <property type="project" value="Ensembl"/>
</dbReference>
<evidence type="ECO:0000256" key="2">
    <source>
        <dbReference type="ARBA" id="ARBA00004496"/>
    </source>
</evidence>
<dbReference type="InterPro" id="IPR015797">
    <property type="entry name" value="NUDIX_hydrolase-like_dom_sf"/>
</dbReference>
<evidence type="ECO:0000256" key="4">
    <source>
        <dbReference type="ARBA" id="ARBA00022679"/>
    </source>
</evidence>
<name>F6SGG9_ORNAN</name>
<comment type="catalytic activity">
    <reaction evidence="10">
        <text>N-terminal L-seryl-[protein] + acetyl-CoA = N-terminal N(alpha)-acetyl-L-seryl-[protein] + CoA + H(+)</text>
        <dbReference type="Rhea" id="RHEA:50504"/>
        <dbReference type="Rhea" id="RHEA-COMP:12703"/>
        <dbReference type="Rhea" id="RHEA-COMP:12704"/>
        <dbReference type="ChEBI" id="CHEBI:15378"/>
        <dbReference type="ChEBI" id="CHEBI:57287"/>
        <dbReference type="ChEBI" id="CHEBI:57288"/>
        <dbReference type="ChEBI" id="CHEBI:64738"/>
        <dbReference type="ChEBI" id="CHEBI:83690"/>
        <dbReference type="EC" id="2.3.1.255"/>
    </reaction>
</comment>
<feature type="domain" description="N-acetyltransferase" evidence="16">
    <location>
        <begin position="1"/>
        <end position="152"/>
    </location>
</feature>
<evidence type="ECO:0000313" key="18">
    <source>
        <dbReference type="Proteomes" id="UP000002279"/>
    </source>
</evidence>
<dbReference type="GO" id="GO:0005829">
    <property type="term" value="C:cytosol"/>
    <property type="evidence" value="ECO:0007669"/>
    <property type="project" value="Ensembl"/>
</dbReference>
<dbReference type="Proteomes" id="UP000002279">
    <property type="component" value="Chromosome 6"/>
</dbReference>
<gene>
    <name evidence="17" type="primary">NAA10</name>
</gene>
<evidence type="ECO:0000256" key="9">
    <source>
        <dbReference type="ARBA" id="ARBA00026110"/>
    </source>
</evidence>
<evidence type="ECO:0000256" key="7">
    <source>
        <dbReference type="ARBA" id="ARBA00023315"/>
    </source>
</evidence>
<evidence type="ECO:0000256" key="12">
    <source>
        <dbReference type="ARBA" id="ARBA00047954"/>
    </source>
</evidence>
<comment type="catalytic activity">
    <reaction evidence="14">
        <text>N-terminal L-cysteinyl-[protein] + acetyl-CoA = N-terminal N(alpha)-acetyl-L-cysteinyl-[protein] + CoA + H(+)</text>
        <dbReference type="Rhea" id="RHEA:50512"/>
        <dbReference type="Rhea" id="RHEA-COMP:12707"/>
        <dbReference type="Rhea" id="RHEA-COMP:12708"/>
        <dbReference type="ChEBI" id="CHEBI:15378"/>
        <dbReference type="ChEBI" id="CHEBI:57287"/>
        <dbReference type="ChEBI" id="CHEBI:57288"/>
        <dbReference type="ChEBI" id="CHEBI:65250"/>
        <dbReference type="ChEBI" id="CHEBI:133372"/>
        <dbReference type="EC" id="2.3.1.255"/>
    </reaction>
</comment>
<dbReference type="SUPFAM" id="SSF55729">
    <property type="entry name" value="Acyl-CoA N-acyltransferases (Nat)"/>
    <property type="match status" value="1"/>
</dbReference>
<dbReference type="GO" id="GO:1990174">
    <property type="term" value="F:phosphodiesterase decapping endonuclease activity"/>
    <property type="evidence" value="ECO:0000318"/>
    <property type="project" value="GO_Central"/>
</dbReference>
<dbReference type="eggNOG" id="KOG3235">
    <property type="taxonomic scope" value="Eukaryota"/>
</dbReference>
<dbReference type="STRING" id="9258.ENSOANP00000004594"/>
<dbReference type="InterPro" id="IPR016181">
    <property type="entry name" value="Acyl_CoA_acyltransferase"/>
</dbReference>
<evidence type="ECO:0000256" key="15">
    <source>
        <dbReference type="ARBA" id="ARBA00049434"/>
    </source>
</evidence>
<evidence type="ECO:0000256" key="10">
    <source>
        <dbReference type="ARBA" id="ARBA00047491"/>
    </source>
</evidence>
<dbReference type="Gene3D" id="3.40.630.30">
    <property type="match status" value="1"/>
</dbReference>
<keyword evidence="5" id="KW-0694">RNA-binding</keyword>
<dbReference type="InParanoid" id="F6SGG9"/>
<dbReference type="PROSITE" id="PS51186">
    <property type="entry name" value="GNAT"/>
    <property type="match status" value="1"/>
</dbReference>
<dbReference type="Gene3D" id="3.90.79.10">
    <property type="entry name" value="Nucleoside Triphosphate Pyrophosphohydrolase"/>
    <property type="match status" value="1"/>
</dbReference>
<proteinExistence type="inferred from homology"/>
<evidence type="ECO:0000256" key="5">
    <source>
        <dbReference type="ARBA" id="ARBA00022884"/>
    </source>
</evidence>